<reference evidence="6" key="1">
    <citation type="journal article" date="2014" name="Int. J. Syst. Evol. Microbiol.">
        <title>Complete genome sequence of Corynebacterium casei LMG S-19264T (=DSM 44701T), isolated from a smear-ripened cheese.</title>
        <authorList>
            <consortium name="US DOE Joint Genome Institute (JGI-PGF)"/>
            <person name="Walter F."/>
            <person name="Albersmeier A."/>
            <person name="Kalinowski J."/>
            <person name="Ruckert C."/>
        </authorList>
    </citation>
    <scope>NUCLEOTIDE SEQUENCE</scope>
    <source>
        <strain evidence="6">CCM 7684</strain>
    </source>
</reference>
<dbReference type="Proteomes" id="UP000602745">
    <property type="component" value="Unassembled WGS sequence"/>
</dbReference>
<evidence type="ECO:0000313" key="7">
    <source>
        <dbReference type="Proteomes" id="UP000602745"/>
    </source>
</evidence>
<dbReference type="AlphaFoldDB" id="A0A8J2VMQ5"/>
<proteinExistence type="inferred from homology"/>
<evidence type="ECO:0000256" key="3">
    <source>
        <dbReference type="ARBA" id="ARBA00022643"/>
    </source>
</evidence>
<reference evidence="6" key="2">
    <citation type="submission" date="2020-09" db="EMBL/GenBank/DDBJ databases">
        <authorList>
            <person name="Sun Q."/>
            <person name="Sedlacek I."/>
        </authorList>
    </citation>
    <scope>NUCLEOTIDE SEQUENCE</scope>
    <source>
        <strain evidence="6">CCM 7684</strain>
    </source>
</reference>
<organism evidence="6 7">
    <name type="scientific">Agaricicola taiwanensis</name>
    <dbReference type="NCBI Taxonomy" id="591372"/>
    <lineage>
        <taxon>Bacteria</taxon>
        <taxon>Pseudomonadati</taxon>
        <taxon>Pseudomonadota</taxon>
        <taxon>Alphaproteobacteria</taxon>
        <taxon>Rhodobacterales</taxon>
        <taxon>Paracoccaceae</taxon>
        <taxon>Agaricicola</taxon>
    </lineage>
</organism>
<evidence type="ECO:0000256" key="1">
    <source>
        <dbReference type="ARBA" id="ARBA00001917"/>
    </source>
</evidence>
<sequence>MKVDIQSLDARNQYKVMSSLVVPRPIALVSTMSPAGAHNAAPFSLFNMFGEDPPVVIIGLQDHWEDRKVKDTTINVVETGEFVVNLVDEDLAQAMNVCATDFPEGTNETEIAGLTLAPSEKIKPHRIVEAPASLECRRIAVLQIAPQRKLAIGEVVMVHVRDGLMDPETLRIDIQAYKPVGRLFASLYTRTRDQFEMKMDSYQEWLEKNGTS</sequence>
<evidence type="ECO:0000256" key="2">
    <source>
        <dbReference type="ARBA" id="ARBA00022630"/>
    </source>
</evidence>
<evidence type="ECO:0000313" key="6">
    <source>
        <dbReference type="EMBL" id="GGE31973.1"/>
    </source>
</evidence>
<name>A0A8J2VMQ5_9RHOB</name>
<dbReference type="GO" id="GO:0016646">
    <property type="term" value="F:oxidoreductase activity, acting on the CH-NH group of donors, NAD or NADP as acceptor"/>
    <property type="evidence" value="ECO:0007669"/>
    <property type="project" value="UniProtKB-ARBA"/>
</dbReference>
<dbReference type="Pfam" id="PF01613">
    <property type="entry name" value="Flavin_Reduct"/>
    <property type="match status" value="1"/>
</dbReference>
<comment type="similarity">
    <text evidence="4">Belongs to the flavoredoxin family.</text>
</comment>
<dbReference type="GO" id="GO:0010181">
    <property type="term" value="F:FMN binding"/>
    <property type="evidence" value="ECO:0007669"/>
    <property type="project" value="InterPro"/>
</dbReference>
<gene>
    <name evidence="6" type="ORF">GCM10007276_06500</name>
</gene>
<keyword evidence="3" id="KW-0288">FMN</keyword>
<accession>A0A8J2VMQ5</accession>
<dbReference type="InterPro" id="IPR012349">
    <property type="entry name" value="Split_barrel_FMN-bd"/>
</dbReference>
<feature type="domain" description="Flavin reductase like" evidence="5">
    <location>
        <begin position="19"/>
        <end position="166"/>
    </location>
</feature>
<dbReference type="PANTHER" id="PTHR33798">
    <property type="entry name" value="FLAVOPROTEIN OXYGENASE"/>
    <property type="match status" value="1"/>
</dbReference>
<protein>
    <recommendedName>
        <fullName evidence="5">Flavin reductase like domain-containing protein</fullName>
    </recommendedName>
</protein>
<comment type="cofactor">
    <cofactor evidence="1">
        <name>FMN</name>
        <dbReference type="ChEBI" id="CHEBI:58210"/>
    </cofactor>
</comment>
<dbReference type="Gene3D" id="2.30.110.10">
    <property type="entry name" value="Electron Transport, Fmn-binding Protein, Chain A"/>
    <property type="match status" value="1"/>
</dbReference>
<dbReference type="InterPro" id="IPR002563">
    <property type="entry name" value="Flavin_Rdtase-like_dom"/>
</dbReference>
<dbReference type="SMART" id="SM00903">
    <property type="entry name" value="Flavin_Reduct"/>
    <property type="match status" value="1"/>
</dbReference>
<keyword evidence="7" id="KW-1185">Reference proteome</keyword>
<evidence type="ECO:0000256" key="4">
    <source>
        <dbReference type="ARBA" id="ARBA00038054"/>
    </source>
</evidence>
<dbReference type="EMBL" id="BMCP01000001">
    <property type="protein sequence ID" value="GGE31973.1"/>
    <property type="molecule type" value="Genomic_DNA"/>
</dbReference>
<comment type="caution">
    <text evidence="6">The sequence shown here is derived from an EMBL/GenBank/DDBJ whole genome shotgun (WGS) entry which is preliminary data.</text>
</comment>
<keyword evidence="2" id="KW-0285">Flavoprotein</keyword>
<dbReference type="RefSeq" id="WP_188408257.1">
    <property type="nucleotide sequence ID" value="NZ_BMCP01000001.1"/>
</dbReference>
<dbReference type="SUPFAM" id="SSF50475">
    <property type="entry name" value="FMN-binding split barrel"/>
    <property type="match status" value="1"/>
</dbReference>
<evidence type="ECO:0000259" key="5">
    <source>
        <dbReference type="SMART" id="SM00903"/>
    </source>
</evidence>
<dbReference type="PANTHER" id="PTHR33798:SF5">
    <property type="entry name" value="FLAVIN REDUCTASE LIKE DOMAIN-CONTAINING PROTEIN"/>
    <property type="match status" value="1"/>
</dbReference>